<dbReference type="PANTHER" id="PTHR30621">
    <property type="entry name" value="GLUTAMINE SYNTHETASE ADENYLYLTRANSFERASE"/>
    <property type="match status" value="1"/>
</dbReference>
<dbReference type="InterPro" id="IPR013546">
    <property type="entry name" value="PII_UdlTrfase/GS_AdlTrfase"/>
</dbReference>
<dbReference type="CDD" id="cd05401">
    <property type="entry name" value="NT_GlnE_GlnD_like"/>
    <property type="match status" value="2"/>
</dbReference>
<keyword evidence="2 9" id="KW-0548">Nucleotidyltransferase</keyword>
<dbReference type="Pfam" id="PF08335">
    <property type="entry name" value="GlnD_UR_UTase"/>
    <property type="match status" value="2"/>
</dbReference>
<dbReference type="NCBIfam" id="NF008292">
    <property type="entry name" value="PRK11072.1"/>
    <property type="match status" value="1"/>
</dbReference>
<keyword evidence="6" id="KW-0511">Multifunctional enzyme</keyword>
<evidence type="ECO:0000256" key="5">
    <source>
        <dbReference type="ARBA" id="ARBA00022842"/>
    </source>
</evidence>
<dbReference type="SUPFAM" id="SSF81593">
    <property type="entry name" value="Nucleotidyltransferase substrate binding subunit/domain"/>
    <property type="match status" value="2"/>
</dbReference>
<dbReference type="RefSeq" id="WP_394848292.1">
    <property type="nucleotide sequence ID" value="NZ_CP089982.1"/>
</dbReference>
<feature type="domain" description="Glutamate-ammonia ligase adenylyltransferase repeated" evidence="7">
    <location>
        <begin position="545"/>
        <end position="780"/>
    </location>
</feature>
<evidence type="ECO:0000256" key="4">
    <source>
        <dbReference type="ARBA" id="ARBA00022840"/>
    </source>
</evidence>
<dbReference type="InterPro" id="IPR005190">
    <property type="entry name" value="GlnE_rpt_dom"/>
</dbReference>
<keyword evidence="10" id="KW-1185">Reference proteome</keyword>
<dbReference type="GO" id="GO:0047388">
    <property type="term" value="F:[glutamine synthetase]-adenylyl-L-tyrosine phosphorylase activity"/>
    <property type="evidence" value="ECO:0007669"/>
    <property type="project" value="UniProtKB-EC"/>
</dbReference>
<protein>
    <submittedName>
        <fullName evidence="9">Bifunctional [glutamate--ammonia ligase]-adenylyl-L-tyrosine phosphorylase/[glutamate--ammonia-ligase] adenylyltransferase</fullName>
        <ecNumber evidence="9">2.7.7.42</ecNumber>
        <ecNumber evidence="9">2.7.7.89</ecNumber>
    </submittedName>
</protein>
<accession>A0ABZ2KL19</accession>
<evidence type="ECO:0000259" key="7">
    <source>
        <dbReference type="Pfam" id="PF03710"/>
    </source>
</evidence>
<dbReference type="PANTHER" id="PTHR30621:SF0">
    <property type="entry name" value="BIFUNCTIONAL GLUTAMINE SYNTHETASE ADENYLYLTRANSFERASE_ADENYLYL-REMOVING ENZYME"/>
    <property type="match status" value="1"/>
</dbReference>
<feature type="domain" description="PII-uridylyltransferase/Glutamine-synthetase adenylyltransferase" evidence="8">
    <location>
        <begin position="805"/>
        <end position="943"/>
    </location>
</feature>
<dbReference type="EC" id="2.7.7.89" evidence="9"/>
<dbReference type="SUPFAM" id="SSF81301">
    <property type="entry name" value="Nucleotidyltransferase"/>
    <property type="match status" value="2"/>
</dbReference>
<dbReference type="GO" id="GO:0016874">
    <property type="term" value="F:ligase activity"/>
    <property type="evidence" value="ECO:0007669"/>
    <property type="project" value="UniProtKB-KW"/>
</dbReference>
<reference evidence="9 10" key="1">
    <citation type="submission" date="2021-12" db="EMBL/GenBank/DDBJ databases">
        <title>Discovery of the Pendulisporaceae a myxobacterial family with distinct sporulation behavior and unique specialized metabolism.</title>
        <authorList>
            <person name="Garcia R."/>
            <person name="Popoff A."/>
            <person name="Bader C.D."/>
            <person name="Loehr J."/>
            <person name="Walesch S."/>
            <person name="Walt C."/>
            <person name="Boldt J."/>
            <person name="Bunk B."/>
            <person name="Haeckl F.J.F.P.J."/>
            <person name="Gunesch A.P."/>
            <person name="Birkelbach J."/>
            <person name="Nuebel U."/>
            <person name="Pietschmann T."/>
            <person name="Bach T."/>
            <person name="Mueller R."/>
        </authorList>
    </citation>
    <scope>NUCLEOTIDE SEQUENCE [LARGE SCALE GENOMIC DNA]</scope>
    <source>
        <strain evidence="9 10">MSr12523</strain>
    </source>
</reference>
<dbReference type="Gene3D" id="3.30.460.10">
    <property type="entry name" value="Beta Polymerase, domain 2"/>
    <property type="match status" value="2"/>
</dbReference>
<evidence type="ECO:0000256" key="3">
    <source>
        <dbReference type="ARBA" id="ARBA00022741"/>
    </source>
</evidence>
<evidence type="ECO:0000256" key="6">
    <source>
        <dbReference type="ARBA" id="ARBA00023268"/>
    </source>
</evidence>
<dbReference type="Proteomes" id="UP001379533">
    <property type="component" value="Chromosome"/>
</dbReference>
<evidence type="ECO:0000313" key="10">
    <source>
        <dbReference type="Proteomes" id="UP001379533"/>
    </source>
</evidence>
<evidence type="ECO:0000256" key="2">
    <source>
        <dbReference type="ARBA" id="ARBA00022695"/>
    </source>
</evidence>
<dbReference type="GO" id="GO:0008882">
    <property type="term" value="F:[glutamate-ammonia-ligase] adenylyltransferase activity"/>
    <property type="evidence" value="ECO:0007669"/>
    <property type="project" value="UniProtKB-EC"/>
</dbReference>
<dbReference type="EMBL" id="CP089982">
    <property type="protein sequence ID" value="WXA97674.1"/>
    <property type="molecule type" value="Genomic_DNA"/>
</dbReference>
<keyword evidence="5" id="KW-0460">Magnesium</keyword>
<feature type="domain" description="PII-uridylyltransferase/Glutamine-synthetase adenylyltransferase" evidence="8">
    <location>
        <begin position="294"/>
        <end position="421"/>
    </location>
</feature>
<organism evidence="9 10">
    <name type="scientific">Pendulispora brunnea</name>
    <dbReference type="NCBI Taxonomy" id="2905690"/>
    <lineage>
        <taxon>Bacteria</taxon>
        <taxon>Pseudomonadati</taxon>
        <taxon>Myxococcota</taxon>
        <taxon>Myxococcia</taxon>
        <taxon>Myxococcales</taxon>
        <taxon>Sorangiineae</taxon>
        <taxon>Pendulisporaceae</taxon>
        <taxon>Pendulispora</taxon>
    </lineage>
</organism>
<keyword evidence="4" id="KW-0067">ATP-binding</keyword>
<dbReference type="InterPro" id="IPR023057">
    <property type="entry name" value="GlnE"/>
</dbReference>
<feature type="domain" description="Glutamate-ammonia ligase adenylyltransferase repeated" evidence="7">
    <location>
        <begin position="44"/>
        <end position="265"/>
    </location>
</feature>
<sequence>MGDGPLITGPLRRDAVELSHWLESAYPALGPSLRSRPEDVSYIANSGRGARDARSYRRLLLPQLEDLSDAVDVRRKLRRFSTRERLRIAARELESGTDVDITARELSDLADVCIEVALNEALLWADRRFGVPTKLDGTRNGFCVIGMGKLGGRELNAGSDVDLLLFYDTDEGSVVKDGVLQDVTLHEYFTRVAQRLTATLEEPTEDGMVWRVDLRLRPEGSRGPLVNALAAAERYYESWGRTWERAALVRARPSAGDLAVGEQILAALSPFVWRREVNPQLANEMAAMLLRARAEIGEEDPRRDLKLGPGGIREAEFFVQSLQLVWGGRDPVLRSTNTMDALRRLRARGFVTEREAREIGDGYLALRRLEHRVQFATGLQTHALPEDPGLLGRIARSLGFRGAVQLEKDLDRVRKRIGARMASLTSHGTAKTDAPAAPSSIERLLVALDARDEERLLACLEERFDPIRAPELLRHLLALAKRPDGPLGAVSRDQYPSLAETLIDALADAADPEQAARLMTTFFARMVTPSVYVRALAEDPLGTRRLAGLFGASAFLGEAAALHPDLVDQLLFRTTPVSDPEGAASAVEDEVARLGDLQSVTDAGLRLERFVGALRRAKRRVTMEVGIADLAGELDTRKCTLTLSALADAVLSHTVRFTLGDDVRMAVMAMGKLGGREIGYGSDLDLFFVFDPAGEDEHEAQERAIRGAQRVLRILGTPHGDGPGYELDTRLRPSGNQGLLVVSIEAFARYQETQAAAWERQALIKARACAGDPELGAQVEAIAREAAYVRGAPPASDVHRLRMRMERELAGERREGRIRYDMKLGRGGLVDVEFSVQYLQMKHGRDPRVRSQDTETALGALEACGYIDAGHASSLREGYRLLRQLEQRARVHHGSTSPFIEEGAPGLTLLARRMGMRDGRPRGSAAEALLARYVQVTLEVRAAYLAVLGVEAE</sequence>
<dbReference type="Pfam" id="PF03710">
    <property type="entry name" value="GlnE"/>
    <property type="match status" value="2"/>
</dbReference>
<keyword evidence="9" id="KW-0436">Ligase</keyword>
<proteinExistence type="predicted"/>
<name>A0ABZ2KL19_9BACT</name>
<evidence type="ECO:0000256" key="1">
    <source>
        <dbReference type="ARBA" id="ARBA00022679"/>
    </source>
</evidence>
<evidence type="ECO:0000313" key="9">
    <source>
        <dbReference type="EMBL" id="WXA97674.1"/>
    </source>
</evidence>
<gene>
    <name evidence="9" type="primary">glnE</name>
    <name evidence="9" type="ORF">LZC95_12625</name>
</gene>
<evidence type="ECO:0000259" key="8">
    <source>
        <dbReference type="Pfam" id="PF08335"/>
    </source>
</evidence>
<dbReference type="EC" id="2.7.7.42" evidence="9"/>
<keyword evidence="1 9" id="KW-0808">Transferase</keyword>
<keyword evidence="3" id="KW-0547">Nucleotide-binding</keyword>
<dbReference type="Gene3D" id="1.20.120.330">
    <property type="entry name" value="Nucleotidyltransferases domain 2"/>
    <property type="match status" value="2"/>
</dbReference>
<dbReference type="InterPro" id="IPR043519">
    <property type="entry name" value="NT_sf"/>
</dbReference>